<sequence>MEKKNRVLIAAAVLVFICSTLFFLKAEPASSAGLGWIDEKELGELCIGQVTQINRDAPGEKTAKAGGEEQPSEEQNGGSDDTKEKAEEAPAEVEKIDVTEDPLVIIYHTHSTESYMPYSESNYHREAEEGTVRDVGIVLEQELEKKGINVIHDKTMHDRPSYNESYNRSLETIQSLTRQYPTAVYVIDLHRDAAAAAATEGKYIEINGERVAKFSMVVGKQ</sequence>
<dbReference type="InterPro" id="IPR010897">
    <property type="entry name" value="Spore_II_P"/>
</dbReference>
<feature type="non-terminal residue" evidence="2">
    <location>
        <position position="221"/>
    </location>
</feature>
<dbReference type="EMBL" id="DVOB01000034">
    <property type="protein sequence ID" value="HIU95364.1"/>
    <property type="molecule type" value="Genomic_DNA"/>
</dbReference>
<reference evidence="2" key="2">
    <citation type="journal article" date="2021" name="PeerJ">
        <title>Extensive microbial diversity within the chicken gut microbiome revealed by metagenomics and culture.</title>
        <authorList>
            <person name="Gilroy R."/>
            <person name="Ravi A."/>
            <person name="Getino M."/>
            <person name="Pursley I."/>
            <person name="Horton D.L."/>
            <person name="Alikhan N.F."/>
            <person name="Baker D."/>
            <person name="Gharbi K."/>
            <person name="Hall N."/>
            <person name="Watson M."/>
            <person name="Adriaenssens E.M."/>
            <person name="Foster-Nyarko E."/>
            <person name="Jarju S."/>
            <person name="Secka A."/>
            <person name="Antonio M."/>
            <person name="Oren A."/>
            <person name="Chaudhuri R.R."/>
            <person name="La Ragione R."/>
            <person name="Hildebrand F."/>
            <person name="Pallen M.J."/>
        </authorList>
    </citation>
    <scope>NUCLEOTIDE SEQUENCE</scope>
    <source>
        <strain evidence="2">ChiSjej4B22-8349</strain>
    </source>
</reference>
<evidence type="ECO:0000313" key="2">
    <source>
        <dbReference type="EMBL" id="HIU95364.1"/>
    </source>
</evidence>
<proteinExistence type="predicted"/>
<dbReference type="Proteomes" id="UP000824130">
    <property type="component" value="Unassembled WGS sequence"/>
</dbReference>
<gene>
    <name evidence="2" type="ORF">IAD25_01450</name>
</gene>
<evidence type="ECO:0000256" key="1">
    <source>
        <dbReference type="SAM" id="MobiDB-lite"/>
    </source>
</evidence>
<dbReference type="Pfam" id="PF07454">
    <property type="entry name" value="SpoIIP"/>
    <property type="match status" value="1"/>
</dbReference>
<reference evidence="2" key="1">
    <citation type="submission" date="2020-10" db="EMBL/GenBank/DDBJ databases">
        <authorList>
            <person name="Gilroy R."/>
        </authorList>
    </citation>
    <scope>NUCLEOTIDE SEQUENCE</scope>
    <source>
        <strain evidence="2">ChiSjej4B22-8349</strain>
    </source>
</reference>
<protein>
    <submittedName>
        <fullName evidence="2">Stage II sporulation protein P</fullName>
    </submittedName>
</protein>
<accession>A0A9D1SU81</accession>
<organism evidence="2 3">
    <name type="scientific">Candidatus Allocopromorpha excrementipullorum</name>
    <dbReference type="NCBI Taxonomy" id="2840743"/>
    <lineage>
        <taxon>Bacteria</taxon>
        <taxon>Bacillati</taxon>
        <taxon>Bacillota</taxon>
        <taxon>Clostridia</taxon>
        <taxon>Eubacteriales</taxon>
        <taxon>Eubacteriaceae</taxon>
        <taxon>Eubacteriaceae incertae sedis</taxon>
        <taxon>Candidatus Allocopromorpha</taxon>
    </lineage>
</organism>
<dbReference type="AlphaFoldDB" id="A0A9D1SU81"/>
<feature type="region of interest" description="Disordered" evidence="1">
    <location>
        <begin position="56"/>
        <end position="94"/>
    </location>
</feature>
<name>A0A9D1SU81_9FIRM</name>
<evidence type="ECO:0000313" key="3">
    <source>
        <dbReference type="Proteomes" id="UP000824130"/>
    </source>
</evidence>
<feature type="compositionally biased region" description="Basic and acidic residues" evidence="1">
    <location>
        <begin position="57"/>
        <end position="67"/>
    </location>
</feature>
<feature type="compositionally biased region" description="Basic and acidic residues" evidence="1">
    <location>
        <begin position="80"/>
        <end position="94"/>
    </location>
</feature>
<comment type="caution">
    <text evidence="2">The sequence shown here is derived from an EMBL/GenBank/DDBJ whole genome shotgun (WGS) entry which is preliminary data.</text>
</comment>